<keyword evidence="3" id="KW-1185">Reference proteome</keyword>
<dbReference type="AlphaFoldDB" id="A0A9P5JV11"/>
<feature type="transmembrane region" description="Helical" evidence="1">
    <location>
        <begin position="82"/>
        <end position="102"/>
    </location>
</feature>
<comment type="caution">
    <text evidence="2">The sequence shown here is derived from an EMBL/GenBank/DDBJ whole genome shotgun (WGS) entry which is preliminary data.</text>
</comment>
<proteinExistence type="predicted"/>
<keyword evidence="1" id="KW-0472">Membrane</keyword>
<sequence>MPKRELLHSGTEKTCFLSSLLHCFDKGLMLFIRELLQELGEVAGLQFSDAGWLWGLTVLGGVVAGGTYLGMVFLLGAVACQVSLLGALIASSLLAVLLLFRFCGGLADRAEVHGILIAWGEPWFGWLSSSLITATAPEELASALSLSLPLSLAWGAWSFVVGPKHGPFLEPVLLLALRGVGPLLEAFGVLTVDAGFCELAWESSGENPDVGGLVCVQVGAMHELQELCNVFINVSFLHL</sequence>
<evidence type="ECO:0000313" key="2">
    <source>
        <dbReference type="EMBL" id="KAF8461839.1"/>
    </source>
</evidence>
<feature type="transmembrane region" description="Helical" evidence="1">
    <location>
        <begin position="52"/>
        <end position="75"/>
    </location>
</feature>
<gene>
    <name evidence="2" type="ORF">DFH94DRAFT_699922</name>
</gene>
<dbReference type="Proteomes" id="UP000759537">
    <property type="component" value="Unassembled WGS sequence"/>
</dbReference>
<dbReference type="EMBL" id="WHVB01000109">
    <property type="protein sequence ID" value="KAF8461839.1"/>
    <property type="molecule type" value="Genomic_DNA"/>
</dbReference>
<reference evidence="2" key="1">
    <citation type="submission" date="2019-10" db="EMBL/GenBank/DDBJ databases">
        <authorList>
            <consortium name="DOE Joint Genome Institute"/>
            <person name="Kuo A."/>
            <person name="Miyauchi S."/>
            <person name="Kiss E."/>
            <person name="Drula E."/>
            <person name="Kohler A."/>
            <person name="Sanchez-Garcia M."/>
            <person name="Andreopoulos B."/>
            <person name="Barry K.W."/>
            <person name="Bonito G."/>
            <person name="Buee M."/>
            <person name="Carver A."/>
            <person name="Chen C."/>
            <person name="Cichocki N."/>
            <person name="Clum A."/>
            <person name="Culley D."/>
            <person name="Crous P.W."/>
            <person name="Fauchery L."/>
            <person name="Girlanda M."/>
            <person name="Hayes R."/>
            <person name="Keri Z."/>
            <person name="LaButti K."/>
            <person name="Lipzen A."/>
            <person name="Lombard V."/>
            <person name="Magnuson J."/>
            <person name="Maillard F."/>
            <person name="Morin E."/>
            <person name="Murat C."/>
            <person name="Nolan M."/>
            <person name="Ohm R."/>
            <person name="Pangilinan J."/>
            <person name="Pereira M."/>
            <person name="Perotto S."/>
            <person name="Peter M."/>
            <person name="Riley R."/>
            <person name="Sitrit Y."/>
            <person name="Stielow B."/>
            <person name="Szollosi G."/>
            <person name="Zifcakova L."/>
            <person name="Stursova M."/>
            <person name="Spatafora J.W."/>
            <person name="Tedersoo L."/>
            <person name="Vaario L.-M."/>
            <person name="Yamada A."/>
            <person name="Yan M."/>
            <person name="Wang P."/>
            <person name="Xu J."/>
            <person name="Bruns T."/>
            <person name="Baldrian P."/>
            <person name="Vilgalys R."/>
            <person name="Henrissat B."/>
            <person name="Grigoriev I.V."/>
            <person name="Hibbett D."/>
            <person name="Nagy L.G."/>
            <person name="Martin F.M."/>
        </authorList>
    </citation>
    <scope>NUCLEOTIDE SEQUENCE</scope>
    <source>
        <strain evidence="2">Prilba</strain>
    </source>
</reference>
<keyword evidence="1" id="KW-1133">Transmembrane helix</keyword>
<keyword evidence="1" id="KW-0812">Transmembrane</keyword>
<evidence type="ECO:0000313" key="3">
    <source>
        <dbReference type="Proteomes" id="UP000759537"/>
    </source>
</evidence>
<protein>
    <submittedName>
        <fullName evidence="2">Uncharacterized protein</fullName>
    </submittedName>
</protein>
<reference evidence="2" key="2">
    <citation type="journal article" date="2020" name="Nat. Commun.">
        <title>Large-scale genome sequencing of mycorrhizal fungi provides insights into the early evolution of symbiotic traits.</title>
        <authorList>
            <person name="Miyauchi S."/>
            <person name="Kiss E."/>
            <person name="Kuo A."/>
            <person name="Drula E."/>
            <person name="Kohler A."/>
            <person name="Sanchez-Garcia M."/>
            <person name="Morin E."/>
            <person name="Andreopoulos B."/>
            <person name="Barry K.W."/>
            <person name="Bonito G."/>
            <person name="Buee M."/>
            <person name="Carver A."/>
            <person name="Chen C."/>
            <person name="Cichocki N."/>
            <person name="Clum A."/>
            <person name="Culley D."/>
            <person name="Crous P.W."/>
            <person name="Fauchery L."/>
            <person name="Girlanda M."/>
            <person name="Hayes R.D."/>
            <person name="Keri Z."/>
            <person name="LaButti K."/>
            <person name="Lipzen A."/>
            <person name="Lombard V."/>
            <person name="Magnuson J."/>
            <person name="Maillard F."/>
            <person name="Murat C."/>
            <person name="Nolan M."/>
            <person name="Ohm R.A."/>
            <person name="Pangilinan J."/>
            <person name="Pereira M.F."/>
            <person name="Perotto S."/>
            <person name="Peter M."/>
            <person name="Pfister S."/>
            <person name="Riley R."/>
            <person name="Sitrit Y."/>
            <person name="Stielow J.B."/>
            <person name="Szollosi G."/>
            <person name="Zifcakova L."/>
            <person name="Stursova M."/>
            <person name="Spatafora J.W."/>
            <person name="Tedersoo L."/>
            <person name="Vaario L.M."/>
            <person name="Yamada A."/>
            <person name="Yan M."/>
            <person name="Wang P."/>
            <person name="Xu J."/>
            <person name="Bruns T."/>
            <person name="Baldrian P."/>
            <person name="Vilgalys R."/>
            <person name="Dunand C."/>
            <person name="Henrissat B."/>
            <person name="Grigoriev I.V."/>
            <person name="Hibbett D."/>
            <person name="Nagy L.G."/>
            <person name="Martin F.M."/>
        </authorList>
    </citation>
    <scope>NUCLEOTIDE SEQUENCE</scope>
    <source>
        <strain evidence="2">Prilba</strain>
    </source>
</reference>
<accession>A0A9P5JV11</accession>
<name>A0A9P5JV11_9AGAM</name>
<organism evidence="2 3">
    <name type="scientific">Russula ochroleuca</name>
    <dbReference type="NCBI Taxonomy" id="152965"/>
    <lineage>
        <taxon>Eukaryota</taxon>
        <taxon>Fungi</taxon>
        <taxon>Dikarya</taxon>
        <taxon>Basidiomycota</taxon>
        <taxon>Agaricomycotina</taxon>
        <taxon>Agaricomycetes</taxon>
        <taxon>Russulales</taxon>
        <taxon>Russulaceae</taxon>
        <taxon>Russula</taxon>
    </lineage>
</organism>
<evidence type="ECO:0000256" key="1">
    <source>
        <dbReference type="SAM" id="Phobius"/>
    </source>
</evidence>